<keyword evidence="2" id="KW-1185">Reference proteome</keyword>
<organism evidence="1 2">
    <name type="scientific">Imbroritus primus</name>
    <dbReference type="NCBI Taxonomy" id="3058603"/>
    <lineage>
        <taxon>Bacteria</taxon>
        <taxon>Pseudomonadati</taxon>
        <taxon>Pseudomonadota</taxon>
        <taxon>Betaproteobacteria</taxon>
        <taxon>Burkholderiales</taxon>
        <taxon>Burkholderiaceae</taxon>
        <taxon>Imbroritus</taxon>
    </lineage>
</organism>
<dbReference type="EMBL" id="AKCV02000020">
    <property type="protein sequence ID" value="TMS57721.1"/>
    <property type="molecule type" value="Genomic_DNA"/>
</dbReference>
<protein>
    <submittedName>
        <fullName evidence="1">Uncharacterized protein</fullName>
    </submittedName>
</protein>
<comment type="caution">
    <text evidence="1">The sequence shown here is derived from an EMBL/GenBank/DDBJ whole genome shotgun (WGS) entry which is preliminary data.</text>
</comment>
<evidence type="ECO:0000313" key="2">
    <source>
        <dbReference type="Proteomes" id="UP000004277"/>
    </source>
</evidence>
<gene>
    <name evidence="1" type="ORF">MW7_011180</name>
</gene>
<sequence length="140" mass="14900">MHKAKTSPQHAKNRTRPYVPPKVDDDTPTYQEAVDESLEMTFPASDPISPSAAMHAEERVRTERDKTDWKLSPGSENQPVGTTPAAQRTGKTDKSAAQASHGETKTASVSAKGAVKGATKSAGKTPEKGAVKGPVKRPTH</sequence>
<reference evidence="1" key="1">
    <citation type="submission" date="2019-05" db="EMBL/GenBank/DDBJ databases">
        <title>Revised genome assembly of Burkholderiaceae (previously Ralstonia) sp. PBA.</title>
        <authorList>
            <person name="Gan H.M."/>
        </authorList>
    </citation>
    <scope>NUCLEOTIDE SEQUENCE</scope>
    <source>
        <strain evidence="1">PBA</strain>
    </source>
</reference>
<accession>A0ACD3SN52</accession>
<proteinExistence type="predicted"/>
<evidence type="ECO:0000313" key="1">
    <source>
        <dbReference type="EMBL" id="TMS57721.1"/>
    </source>
</evidence>
<dbReference type="Proteomes" id="UP000004277">
    <property type="component" value="Unassembled WGS sequence"/>
</dbReference>
<name>A0ACD3SN52_9BURK</name>